<dbReference type="InterPro" id="IPR036259">
    <property type="entry name" value="MFS_trans_sf"/>
</dbReference>
<dbReference type="OrthoDB" id="410267at2759"/>
<feature type="transmembrane region" description="Helical" evidence="2">
    <location>
        <begin position="163"/>
        <end position="181"/>
    </location>
</feature>
<feature type="transmembrane region" description="Helical" evidence="2">
    <location>
        <begin position="569"/>
        <end position="587"/>
    </location>
</feature>
<feature type="transmembrane region" description="Helical" evidence="2">
    <location>
        <begin position="101"/>
        <end position="118"/>
    </location>
</feature>
<evidence type="ECO:0000256" key="2">
    <source>
        <dbReference type="SAM" id="Phobius"/>
    </source>
</evidence>
<dbReference type="Proteomes" id="UP001153709">
    <property type="component" value="Chromosome 1"/>
</dbReference>
<feature type="transmembrane region" description="Helical" evidence="2">
    <location>
        <begin position="187"/>
        <end position="206"/>
    </location>
</feature>
<feature type="transmembrane region" description="Helical" evidence="2">
    <location>
        <begin position="599"/>
        <end position="625"/>
    </location>
</feature>
<dbReference type="AlphaFoldDB" id="A0A9N9SKH4"/>
<evidence type="ECO:0000313" key="4">
    <source>
        <dbReference type="Proteomes" id="UP001153709"/>
    </source>
</evidence>
<proteinExistence type="predicted"/>
<evidence type="ECO:0000313" key="3">
    <source>
        <dbReference type="EMBL" id="CAG9826395.1"/>
    </source>
</evidence>
<feature type="region of interest" description="Disordered" evidence="1">
    <location>
        <begin position="239"/>
        <end position="274"/>
    </location>
</feature>
<dbReference type="PANTHER" id="PTHR11360">
    <property type="entry name" value="MONOCARBOXYLATE TRANSPORTER"/>
    <property type="match status" value="1"/>
</dbReference>
<evidence type="ECO:0000256" key="1">
    <source>
        <dbReference type="SAM" id="MobiDB-lite"/>
    </source>
</evidence>
<name>A0A9N9SKH4_DIABA</name>
<keyword evidence="4" id="KW-1185">Reference proteome</keyword>
<organism evidence="3 4">
    <name type="scientific">Diabrotica balteata</name>
    <name type="common">Banded cucumber beetle</name>
    <dbReference type="NCBI Taxonomy" id="107213"/>
    <lineage>
        <taxon>Eukaryota</taxon>
        <taxon>Metazoa</taxon>
        <taxon>Ecdysozoa</taxon>
        <taxon>Arthropoda</taxon>
        <taxon>Hexapoda</taxon>
        <taxon>Insecta</taxon>
        <taxon>Pterygota</taxon>
        <taxon>Neoptera</taxon>
        <taxon>Endopterygota</taxon>
        <taxon>Coleoptera</taxon>
        <taxon>Polyphaga</taxon>
        <taxon>Cucujiformia</taxon>
        <taxon>Chrysomeloidea</taxon>
        <taxon>Chrysomelidae</taxon>
        <taxon>Galerucinae</taxon>
        <taxon>Diabroticina</taxon>
        <taxon>Diabroticites</taxon>
        <taxon>Diabrotica</taxon>
    </lineage>
</organism>
<feature type="compositionally biased region" description="Acidic residues" evidence="1">
    <location>
        <begin position="260"/>
        <end position="274"/>
    </location>
</feature>
<keyword evidence="2" id="KW-1133">Transmembrane helix</keyword>
<dbReference type="PANTHER" id="PTHR11360:SF284">
    <property type="entry name" value="EG:103B4.3 PROTEIN-RELATED"/>
    <property type="match status" value="1"/>
</dbReference>
<dbReference type="SUPFAM" id="SSF103473">
    <property type="entry name" value="MFS general substrate transporter"/>
    <property type="match status" value="1"/>
</dbReference>
<dbReference type="Gene3D" id="1.20.1250.20">
    <property type="entry name" value="MFS general substrate transporter like domains"/>
    <property type="match status" value="1"/>
</dbReference>
<feature type="transmembrane region" description="Helical" evidence="2">
    <location>
        <begin position="75"/>
        <end position="92"/>
    </location>
</feature>
<feature type="transmembrane region" description="Helical" evidence="2">
    <location>
        <begin position="32"/>
        <end position="55"/>
    </location>
</feature>
<feature type="transmembrane region" description="Helical" evidence="2">
    <location>
        <begin position="477"/>
        <end position="498"/>
    </location>
</feature>
<dbReference type="GO" id="GO:0008028">
    <property type="term" value="F:monocarboxylic acid transmembrane transporter activity"/>
    <property type="evidence" value="ECO:0007669"/>
    <property type="project" value="TreeGrafter"/>
</dbReference>
<keyword evidence="2" id="KW-0472">Membrane</keyword>
<gene>
    <name evidence="3" type="ORF">DIABBA_LOCUS514</name>
</gene>
<feature type="transmembrane region" description="Helical" evidence="2">
    <location>
        <begin position="447"/>
        <end position="465"/>
    </location>
</feature>
<feature type="compositionally biased region" description="Basic and acidic residues" evidence="1">
    <location>
        <begin position="246"/>
        <end position="259"/>
    </location>
</feature>
<keyword evidence="2" id="KW-0812">Transmembrane</keyword>
<reference evidence="3" key="1">
    <citation type="submission" date="2022-01" db="EMBL/GenBank/DDBJ databases">
        <authorList>
            <person name="King R."/>
        </authorList>
    </citation>
    <scope>NUCLEOTIDE SEQUENCE</scope>
</reference>
<dbReference type="InterPro" id="IPR050327">
    <property type="entry name" value="Proton-linked_MCT"/>
</dbReference>
<sequence>MHRSVTLSEIVSSTFTNNAEDINNSKNRKEKFVTKIGIGLIELLTSSLYQCYGLIFTQLVELGHYSIEKASWTTFLYIAAWNLTAPWSNFLINQLDQRQCFPYKIIITVCTLLLAAGVVIPPHFIIYGIFGGAFSNIIYNHLRHIARRRYKSTERSFEGNIQSARAISLLVMPHVVLLLIGNYKIQYVSMIHAAIILNIIPATLIIRLPKVDPENMPGYNRYQTLPIFSQQMKEMKVFTSSGNTSDIKRSESFSVKEDSSCDETESEEDNDESDDLLMQEENMAFTDRITEGYLPTLTPTTVQLYYSNAGVSILPQIPEEIDEVEETNINVIDPKRLSRISTALEEINRTERRESVKEAVVLTEVVLKPEPINNIEYIPNYNEKQNKFLKDVDLVKKKSCCACSPYTIFLWRRRFRSLKDFFIDFLFNPLFRSLSDLHFYPILFSKVSIAVSYNFFITLTPYISLQKNDGYRKEDMAVLLSYIAFSWCLSLVLLPVLIKFSATKLRATFIVGLTLSSCSMLLLTKRKMSNDFITWSCLLFGFGYGLSRFCENIVYRGFAGKRKYAQLEALLNGFSGIFVILVYYFIYINDCDLVALFPWTAGICYFVNAVLWITVPIFKIIIIFFKTYFKKRTDSSSIF</sequence>
<dbReference type="EMBL" id="OU898276">
    <property type="protein sequence ID" value="CAG9826395.1"/>
    <property type="molecule type" value="Genomic_DNA"/>
</dbReference>
<protein>
    <submittedName>
        <fullName evidence="3">Uncharacterized protein</fullName>
    </submittedName>
</protein>
<accession>A0A9N9SKH4</accession>